<feature type="compositionally biased region" description="Low complexity" evidence="1">
    <location>
        <begin position="61"/>
        <end position="72"/>
    </location>
</feature>
<dbReference type="EMBL" id="JACASE010000001">
    <property type="protein sequence ID" value="KAF6506102.1"/>
    <property type="molecule type" value="Genomic_DNA"/>
</dbReference>
<feature type="region of interest" description="Disordered" evidence="1">
    <location>
        <begin position="22"/>
        <end position="44"/>
    </location>
</feature>
<protein>
    <submittedName>
        <fullName evidence="2">Uncharacterized protein</fullName>
    </submittedName>
</protein>
<gene>
    <name evidence="2" type="ORF">HJG63_007935</name>
</gene>
<evidence type="ECO:0000313" key="2">
    <source>
        <dbReference type="EMBL" id="KAF6506102.1"/>
    </source>
</evidence>
<comment type="caution">
    <text evidence="2">The sequence shown here is derived from an EMBL/GenBank/DDBJ whole genome shotgun (WGS) entry which is preliminary data.</text>
</comment>
<feature type="region of interest" description="Disordered" evidence="1">
    <location>
        <begin position="56"/>
        <end position="96"/>
    </location>
</feature>
<proteinExistence type="predicted"/>
<organism evidence="2 3">
    <name type="scientific">Rousettus aegyptiacus</name>
    <name type="common">Egyptian fruit bat</name>
    <name type="synonym">Pteropus aegyptiacus</name>
    <dbReference type="NCBI Taxonomy" id="9407"/>
    <lineage>
        <taxon>Eukaryota</taxon>
        <taxon>Metazoa</taxon>
        <taxon>Chordata</taxon>
        <taxon>Craniata</taxon>
        <taxon>Vertebrata</taxon>
        <taxon>Euteleostomi</taxon>
        <taxon>Mammalia</taxon>
        <taxon>Eutheria</taxon>
        <taxon>Laurasiatheria</taxon>
        <taxon>Chiroptera</taxon>
        <taxon>Yinpterochiroptera</taxon>
        <taxon>Pteropodoidea</taxon>
        <taxon>Pteropodidae</taxon>
        <taxon>Rousettinae</taxon>
        <taxon>Rousettus</taxon>
    </lineage>
</organism>
<dbReference type="Proteomes" id="UP000593571">
    <property type="component" value="Unassembled WGS sequence"/>
</dbReference>
<sequence length="164" mass="17845">MAGPLPPMSFGFWEQSLRVHHPGAASPESYPSPHPSQGFSSHGSCPSPRTRVCSCPARGHSTGTTTPSPISIRKPEETCSEDQLRPRREKLPLTAMAPPTKGVIELLLHLALSPRAPRYERNSSTAFLSKCTQQLIHPFFPLSLESNSSTVPLAEQREEPSAPV</sequence>
<evidence type="ECO:0000256" key="1">
    <source>
        <dbReference type="SAM" id="MobiDB-lite"/>
    </source>
</evidence>
<feature type="compositionally biased region" description="Basic and acidic residues" evidence="1">
    <location>
        <begin position="73"/>
        <end position="91"/>
    </location>
</feature>
<accession>A0A7J8KB96</accession>
<reference evidence="2 3" key="1">
    <citation type="journal article" date="2020" name="Nature">
        <title>Six reference-quality genomes reveal evolution of bat adaptations.</title>
        <authorList>
            <person name="Jebb D."/>
            <person name="Huang Z."/>
            <person name="Pippel M."/>
            <person name="Hughes G.M."/>
            <person name="Lavrichenko K."/>
            <person name="Devanna P."/>
            <person name="Winkler S."/>
            <person name="Jermiin L.S."/>
            <person name="Skirmuntt E.C."/>
            <person name="Katzourakis A."/>
            <person name="Burkitt-Gray L."/>
            <person name="Ray D.A."/>
            <person name="Sullivan K.A.M."/>
            <person name="Roscito J.G."/>
            <person name="Kirilenko B.M."/>
            <person name="Davalos L.M."/>
            <person name="Corthals A.P."/>
            <person name="Power M.L."/>
            <person name="Jones G."/>
            <person name="Ransome R.D."/>
            <person name="Dechmann D.K.N."/>
            <person name="Locatelli A.G."/>
            <person name="Puechmaille S.J."/>
            <person name="Fedrigo O."/>
            <person name="Jarvis E.D."/>
            <person name="Hiller M."/>
            <person name="Vernes S.C."/>
            <person name="Myers E.W."/>
            <person name="Teeling E.C."/>
        </authorList>
    </citation>
    <scope>NUCLEOTIDE SEQUENCE [LARGE SCALE GENOMIC DNA]</scope>
    <source>
        <strain evidence="2">MRouAeg1</strain>
        <tissue evidence="2">Muscle</tissue>
    </source>
</reference>
<keyword evidence="3" id="KW-1185">Reference proteome</keyword>
<feature type="compositionally biased region" description="Polar residues" evidence="1">
    <location>
        <begin position="35"/>
        <end position="44"/>
    </location>
</feature>
<dbReference type="AlphaFoldDB" id="A0A7J8KB96"/>
<evidence type="ECO:0000313" key="3">
    <source>
        <dbReference type="Proteomes" id="UP000593571"/>
    </source>
</evidence>
<name>A0A7J8KB96_ROUAE</name>